<feature type="compositionally biased region" description="Basic and acidic residues" evidence="1">
    <location>
        <begin position="332"/>
        <end position="343"/>
    </location>
</feature>
<feature type="compositionally biased region" description="Low complexity" evidence="1">
    <location>
        <begin position="253"/>
        <end position="269"/>
    </location>
</feature>
<protein>
    <submittedName>
        <fullName evidence="3">BZ3500_MvSof-1268-A1-R1_Chr2-1g04302 protein</fullName>
    </submittedName>
</protein>
<dbReference type="InterPro" id="IPR035899">
    <property type="entry name" value="DBL_dom_sf"/>
</dbReference>
<dbReference type="InterPro" id="IPR000219">
    <property type="entry name" value="DH_dom"/>
</dbReference>
<feature type="region of interest" description="Disordered" evidence="1">
    <location>
        <begin position="531"/>
        <end position="675"/>
    </location>
</feature>
<dbReference type="GO" id="GO:0005085">
    <property type="term" value="F:guanyl-nucleotide exchange factor activity"/>
    <property type="evidence" value="ECO:0007669"/>
    <property type="project" value="InterPro"/>
</dbReference>
<dbReference type="EMBL" id="FMWP01000012">
    <property type="protein sequence ID" value="SCZ88274.1"/>
    <property type="molecule type" value="Genomic_DNA"/>
</dbReference>
<feature type="region of interest" description="Disordered" evidence="1">
    <location>
        <begin position="1"/>
        <end position="54"/>
    </location>
</feature>
<feature type="region of interest" description="Disordered" evidence="1">
    <location>
        <begin position="979"/>
        <end position="1042"/>
    </location>
</feature>
<sequence length="1295" mass="140433">MADTSPSCLGASPSQPEVEVTTRSRATSTSRAHRSASPVEDPSRTPRQRSRTDFDHRPYAAAENWTLSHDCVAPKVLPRLDSIMTSTRSSSLASAVSPVSDQQYHEGSTGHGAGDTAEGSHALLVTGMLGLAVVGSTVVEAQGHDVQTTIPIGLPPHGRSPIPMDEPFDHAGFGIGDSGFLSAEDGDESMWRGRGRTSRSSSIIGRFSRSASQDWSSPSSLREVPSSTNVSSWTPDRSPPSTSLHNVSPFGKSPARSTHTTSSRRPSTSDAITSTWRQQNLLAHVENSSEKLSTSPSPSPKKTKDDEATVTSVKQLVLQTRRSSKPAVREFTAADEKRSSVRSIDRARDGLGLNLEMLDIAQDSPSHLSTASPVPTVNVARPRTPSVDQSDQLDPECDFSILADGLDPSPRSAASTSSNTGSVSPSFLATYDSPLLSTSTYTSARPVRYNTSPSAESPQFFLARTTESPMLPPSPSNRRTSSAPQVDTWAGVVPMPTPRENYALPTPDASFLVPEALALLEKRATTRPPLAVWTTSGVDQTSQRGTGRSRQMSSGSDTPGTKISRRLSSFFSKLTPSTSPASISRPTTPTPNRSPIEDGGSKRNRPGSHSKSSSPATLGPPASIHQNSQSSTPSSMLKKGTVRGSISMPSPAITDPASAASSASNKVLNSSPLPSRTLRSIMGAQDYNDAIARHGMLEMKRQEVIFELCETERSFVEALKGVMEVFALPLRDRQGGWIRGVPTVVARLFDWAADIVYLHAQIAEALLYARGRKPQDIVTRIATVFMPFVPQLEIHQPYLVRFEIVTRLIERMAADQNSDFGAFIRMQTRSFLGGMTLSSFLLKPVQRLMKYPLFFKQLCELTPKDHGDYRATTSLLRDTDLIIRVMQEVKSREDEYEELKRIEAKMRGLPQGFRLAQRDRRLLAQGSMKRIHASEKGRSALLEAEASGVRHRSSIPAIPEKPLVASSLPVKLPLLVESRRSPSGTSDSGSDDPSILTEHDRTSWPAQYATLDTSASSPKSSLLLPKTLPGLPNEGPGVFSSSPVSMGFDEGVTGGDSPNVFALSLPKRPSSSRSLDSISGRRTKPLKLRAKESYVQVFIFSDLVVLAQRITENGSKMSSKGASLGPDRPGTAYEIIESIGVSKVDRVMDLSGQTEYDHLLAVTLTPLASEPVTVFLTVPPQTTSGSSGSSNLTSSTSKIHARWNNAFERSRIKSAKLSNILPGPLRTLDIPVTTDERTLAASLLKSPGEGYTARIEPSDERVDLASERAERDWWRLRYNKMRFELETKSSHHLAR</sequence>
<dbReference type="PANTHER" id="PTHR12673">
    <property type="entry name" value="FACIOGENITAL DYSPLASIA PROTEIN"/>
    <property type="match status" value="1"/>
</dbReference>
<feature type="compositionally biased region" description="Polar residues" evidence="1">
    <location>
        <begin position="476"/>
        <end position="485"/>
    </location>
</feature>
<feature type="region of interest" description="Disordered" evidence="1">
    <location>
        <begin position="365"/>
        <end position="428"/>
    </location>
</feature>
<feature type="compositionally biased region" description="Low complexity" evidence="1">
    <location>
        <begin position="21"/>
        <end position="30"/>
    </location>
</feature>
<evidence type="ECO:0000313" key="3">
    <source>
        <dbReference type="EMBL" id="SCZ88274.1"/>
    </source>
</evidence>
<dbReference type="STRING" id="289078.A0A2X0MH23"/>
<dbReference type="OrthoDB" id="1716625at2759"/>
<feature type="compositionally biased region" description="Low complexity" evidence="1">
    <location>
        <begin position="412"/>
        <end position="426"/>
    </location>
</feature>
<dbReference type="Gene3D" id="1.20.900.10">
    <property type="entry name" value="Dbl homology (DH) domain"/>
    <property type="match status" value="1"/>
</dbReference>
<evidence type="ECO:0000259" key="2">
    <source>
        <dbReference type="PROSITE" id="PS50010"/>
    </source>
</evidence>
<feature type="compositionally biased region" description="Low complexity" evidence="1">
    <location>
        <begin position="981"/>
        <end position="994"/>
    </location>
</feature>
<dbReference type="PANTHER" id="PTHR12673:SF159">
    <property type="entry name" value="LD03170P"/>
    <property type="match status" value="1"/>
</dbReference>
<name>A0A2X0MH23_9BASI</name>
<dbReference type="CDD" id="cd00160">
    <property type="entry name" value="RhoGEF"/>
    <property type="match status" value="1"/>
</dbReference>
<feature type="compositionally biased region" description="Polar residues" evidence="1">
    <location>
        <begin position="309"/>
        <end position="321"/>
    </location>
</feature>
<feature type="domain" description="DH" evidence="2">
    <location>
        <begin position="700"/>
        <end position="889"/>
    </location>
</feature>
<feature type="compositionally biased region" description="Polar residues" evidence="1">
    <location>
        <begin position="624"/>
        <end position="635"/>
    </location>
</feature>
<evidence type="ECO:0000313" key="4">
    <source>
        <dbReference type="Proteomes" id="UP000249723"/>
    </source>
</evidence>
<feature type="compositionally biased region" description="Low complexity" evidence="1">
    <location>
        <begin position="198"/>
        <end position="227"/>
    </location>
</feature>
<proteinExistence type="predicted"/>
<feature type="compositionally biased region" description="Polar residues" evidence="1">
    <location>
        <begin position="533"/>
        <end position="585"/>
    </location>
</feature>
<feature type="compositionally biased region" description="Polar residues" evidence="1">
    <location>
        <begin position="659"/>
        <end position="675"/>
    </location>
</feature>
<dbReference type="GO" id="GO:0005737">
    <property type="term" value="C:cytoplasm"/>
    <property type="evidence" value="ECO:0007669"/>
    <property type="project" value="TreeGrafter"/>
</dbReference>
<reference evidence="4" key="1">
    <citation type="submission" date="2016-10" db="EMBL/GenBank/DDBJ databases">
        <authorList>
            <person name="Jeantristanb JTB J.-T."/>
            <person name="Ricardo R."/>
        </authorList>
    </citation>
    <scope>NUCLEOTIDE SEQUENCE [LARGE SCALE GENOMIC DNA]</scope>
</reference>
<dbReference type="SMART" id="SM00325">
    <property type="entry name" value="RhoGEF"/>
    <property type="match status" value="1"/>
</dbReference>
<gene>
    <name evidence="3" type="ORF">BZ3500_MVSOF-1268-A1-R1_CHR2-1G04302</name>
</gene>
<organism evidence="3 4">
    <name type="scientific">Microbotryum saponariae</name>
    <dbReference type="NCBI Taxonomy" id="289078"/>
    <lineage>
        <taxon>Eukaryota</taxon>
        <taxon>Fungi</taxon>
        <taxon>Dikarya</taxon>
        <taxon>Basidiomycota</taxon>
        <taxon>Pucciniomycotina</taxon>
        <taxon>Microbotryomycetes</taxon>
        <taxon>Microbotryales</taxon>
        <taxon>Microbotryaceae</taxon>
        <taxon>Microbotryum</taxon>
    </lineage>
</organism>
<feature type="region of interest" description="Disordered" evidence="1">
    <location>
        <begin position="184"/>
        <end position="343"/>
    </location>
</feature>
<feature type="compositionally biased region" description="Polar residues" evidence="1">
    <location>
        <begin position="228"/>
        <end position="246"/>
    </location>
</feature>
<feature type="compositionally biased region" description="Polar residues" evidence="1">
    <location>
        <begin position="1"/>
        <end position="15"/>
    </location>
</feature>
<dbReference type="InterPro" id="IPR051092">
    <property type="entry name" value="FYVE_RhoGEF_PH"/>
</dbReference>
<dbReference type="SUPFAM" id="SSF48065">
    <property type="entry name" value="DBL homology domain (DH-domain)"/>
    <property type="match status" value="1"/>
</dbReference>
<feature type="region of interest" description="Disordered" evidence="1">
    <location>
        <begin position="466"/>
        <end position="487"/>
    </location>
</feature>
<feature type="compositionally biased region" description="Polar residues" evidence="1">
    <location>
        <begin position="365"/>
        <end position="375"/>
    </location>
</feature>
<dbReference type="Proteomes" id="UP000249723">
    <property type="component" value="Unassembled WGS sequence"/>
</dbReference>
<dbReference type="Pfam" id="PF00621">
    <property type="entry name" value="RhoGEF"/>
    <property type="match status" value="1"/>
</dbReference>
<feature type="compositionally biased region" description="Polar residues" evidence="1">
    <location>
        <begin position="270"/>
        <end position="281"/>
    </location>
</feature>
<feature type="compositionally biased region" description="Low complexity" evidence="1">
    <location>
        <begin position="88"/>
        <end position="101"/>
    </location>
</feature>
<accession>A0A2X0MH23</accession>
<feature type="region of interest" description="Disordered" evidence="1">
    <location>
        <begin position="88"/>
        <end position="115"/>
    </location>
</feature>
<dbReference type="PROSITE" id="PS50010">
    <property type="entry name" value="DH_2"/>
    <property type="match status" value="1"/>
</dbReference>
<evidence type="ECO:0000256" key="1">
    <source>
        <dbReference type="SAM" id="MobiDB-lite"/>
    </source>
</evidence>
<feature type="compositionally biased region" description="Low complexity" evidence="1">
    <location>
        <begin position="1013"/>
        <end position="1032"/>
    </location>
</feature>
<keyword evidence="4" id="KW-1185">Reference proteome</keyword>